<proteinExistence type="predicted"/>
<gene>
    <name evidence="3" type="ORF">BD311DRAFT_668868</name>
</gene>
<reference evidence="3" key="1">
    <citation type="submission" date="2019-01" db="EMBL/GenBank/DDBJ databases">
        <title>Draft genome sequences of three monokaryotic isolates of the white-rot basidiomycete fungus Dichomitus squalens.</title>
        <authorList>
            <consortium name="DOE Joint Genome Institute"/>
            <person name="Lopez S.C."/>
            <person name="Andreopoulos B."/>
            <person name="Pangilinan J."/>
            <person name="Lipzen A."/>
            <person name="Riley R."/>
            <person name="Ahrendt S."/>
            <person name="Ng V."/>
            <person name="Barry K."/>
            <person name="Daum C."/>
            <person name="Grigoriev I.V."/>
            <person name="Hilden K.S."/>
            <person name="Makela M.R."/>
            <person name="de Vries R.P."/>
        </authorList>
    </citation>
    <scope>NUCLEOTIDE SEQUENCE [LARGE SCALE GENOMIC DNA]</scope>
    <source>
        <strain evidence="3">OM18370.1</strain>
    </source>
</reference>
<accession>A0A4V2JZN3</accession>
<keyword evidence="1" id="KW-1133">Transmembrane helix</keyword>
<keyword evidence="1" id="KW-0812">Transmembrane</keyword>
<organism evidence="3">
    <name type="scientific">Dichomitus squalens</name>
    <dbReference type="NCBI Taxonomy" id="114155"/>
    <lineage>
        <taxon>Eukaryota</taxon>
        <taxon>Fungi</taxon>
        <taxon>Dikarya</taxon>
        <taxon>Basidiomycota</taxon>
        <taxon>Agaricomycotina</taxon>
        <taxon>Agaricomycetes</taxon>
        <taxon>Polyporales</taxon>
        <taxon>Polyporaceae</taxon>
        <taxon>Dichomitus</taxon>
    </lineage>
</organism>
<dbReference type="AlphaFoldDB" id="A0A4V2JZN3"/>
<dbReference type="Proteomes" id="UP000292957">
    <property type="component" value="Unassembled WGS sequence"/>
</dbReference>
<feature type="chain" id="PRO_5020376140" description="Peptidase A1 domain-containing protein" evidence="2">
    <location>
        <begin position="22"/>
        <end position="619"/>
    </location>
</feature>
<feature type="signal peptide" evidence="2">
    <location>
        <begin position="1"/>
        <end position="21"/>
    </location>
</feature>
<keyword evidence="1" id="KW-0472">Membrane</keyword>
<evidence type="ECO:0008006" key="4">
    <source>
        <dbReference type="Google" id="ProtNLM"/>
    </source>
</evidence>
<evidence type="ECO:0000256" key="1">
    <source>
        <dbReference type="SAM" id="Phobius"/>
    </source>
</evidence>
<evidence type="ECO:0000256" key="2">
    <source>
        <dbReference type="SAM" id="SignalP"/>
    </source>
</evidence>
<protein>
    <recommendedName>
        <fullName evidence="4">Peptidase A1 domain-containing protein</fullName>
    </recommendedName>
</protein>
<feature type="transmembrane region" description="Helical" evidence="1">
    <location>
        <begin position="521"/>
        <end position="544"/>
    </location>
</feature>
<keyword evidence="2" id="KW-0732">Signal</keyword>
<evidence type="ECO:0000313" key="3">
    <source>
        <dbReference type="EMBL" id="TBU25763.1"/>
    </source>
</evidence>
<name>A0A4V2JZN3_9APHY</name>
<sequence>MLWRYATILVGLLPTEVATTADPFRLRLIFPYAGRTWGYDEDYASVRTLGSQRWGAYTGVDLSPNAIKGSTSSPKRLLGFEGGQRDGPTTSIAASIRPETAWASTGRRPGWTEVEGGVRRIQAHLGCGIGLDPGLRGFTVQEHGPVHLGLLDLIMLDEWDPPIEGGSWRTKCKGCSSGVSNRRNQACLELHAISTALPKAATQLCRARALCECTCTALGGPLTAAKHPANLFSMSRFQVSTHGELGMSAGGGFHVVTHGARSGEGPEILWSVSHKVYFVSGVRGVIATRRSACCDANYIQVVQAMSPKLDYAPSMSDSLLVTTAHSLSATAASRQNGFGFPPQMPHPTQCEEYVFNWAGGTPPFKLSINRNDFLELVEVVGIPEQELPWTVSAPAGMSISLHLLASSGEHSTGGPLTILPSNNNIGASLVPASDGVPDAWTEFQIRRLVATWIQPLLGHLSFFVQAASHLPLFTLATIINRRPKSSNLSSSAGTGIGVTASLAPPTQTPSTGHRETWNTRAVAGVSAAVVSLVILATGVAIWFCMRRRRRARMETNNIVISGGTPSTSRADRLEMTSWDTTTGRRLRPVTLSSGPFAANTSRELFRVESLSRGSVLRGQ</sequence>
<dbReference type="EMBL" id="ML143455">
    <property type="protein sequence ID" value="TBU25763.1"/>
    <property type="molecule type" value="Genomic_DNA"/>
</dbReference>